<dbReference type="AlphaFoldDB" id="A0A6G0VTV3"/>
<protein>
    <submittedName>
        <fullName evidence="1">Protein GVQW3-like</fullName>
    </submittedName>
</protein>
<organism evidence="1 2">
    <name type="scientific">Aphis craccivora</name>
    <name type="common">Cowpea aphid</name>
    <dbReference type="NCBI Taxonomy" id="307492"/>
    <lineage>
        <taxon>Eukaryota</taxon>
        <taxon>Metazoa</taxon>
        <taxon>Ecdysozoa</taxon>
        <taxon>Arthropoda</taxon>
        <taxon>Hexapoda</taxon>
        <taxon>Insecta</taxon>
        <taxon>Pterygota</taxon>
        <taxon>Neoptera</taxon>
        <taxon>Paraneoptera</taxon>
        <taxon>Hemiptera</taxon>
        <taxon>Sternorrhyncha</taxon>
        <taxon>Aphidomorpha</taxon>
        <taxon>Aphidoidea</taxon>
        <taxon>Aphididae</taxon>
        <taxon>Aphidini</taxon>
        <taxon>Aphis</taxon>
        <taxon>Aphis</taxon>
    </lineage>
</organism>
<dbReference type="Proteomes" id="UP000478052">
    <property type="component" value="Unassembled WGS sequence"/>
</dbReference>
<dbReference type="Gene3D" id="3.30.420.10">
    <property type="entry name" value="Ribonuclease H-like superfamily/Ribonuclease H"/>
    <property type="match status" value="1"/>
</dbReference>
<dbReference type="Pfam" id="PF01359">
    <property type="entry name" value="Transposase_1"/>
    <property type="match status" value="1"/>
</dbReference>
<accession>A0A6G0VTV3</accession>
<dbReference type="OrthoDB" id="8195351at2759"/>
<dbReference type="EMBL" id="VUJU01012912">
    <property type="protein sequence ID" value="KAF0706444.1"/>
    <property type="molecule type" value="Genomic_DNA"/>
</dbReference>
<keyword evidence="2" id="KW-1185">Reference proteome</keyword>
<evidence type="ECO:0000313" key="2">
    <source>
        <dbReference type="Proteomes" id="UP000478052"/>
    </source>
</evidence>
<proteinExistence type="predicted"/>
<dbReference type="InterPro" id="IPR036397">
    <property type="entry name" value="RNaseH_sf"/>
</dbReference>
<dbReference type="InterPro" id="IPR001888">
    <property type="entry name" value="Transposase_1"/>
</dbReference>
<name>A0A6G0VTV3_APHCR</name>
<sequence>MANVLGIWYGSVQNILKDDLGMRRVCAKFVPRILTEDQMENRKLIAAELFERSVNEKDFLSKIITRDETWVFAYDPETKLHSSEWHTTTSPRPKKSRVVKSQLKVMFIVFFDSEGLVHLEFVSNGQMVNSSFYIEVLKCLRDPIWRKRQ</sequence>
<gene>
    <name evidence="1" type="ORF">FWK35_00032812</name>
</gene>
<dbReference type="PANTHER" id="PTHR46060">
    <property type="entry name" value="MARINER MOS1 TRANSPOSASE-LIKE PROTEIN"/>
    <property type="match status" value="1"/>
</dbReference>
<comment type="caution">
    <text evidence="1">The sequence shown here is derived from an EMBL/GenBank/DDBJ whole genome shotgun (WGS) entry which is preliminary data.</text>
</comment>
<dbReference type="PANTHER" id="PTHR46060:SF1">
    <property type="entry name" value="MARINER MOS1 TRANSPOSASE-LIKE PROTEIN"/>
    <property type="match status" value="1"/>
</dbReference>
<reference evidence="1 2" key="1">
    <citation type="submission" date="2019-08" db="EMBL/GenBank/DDBJ databases">
        <title>Whole genome of Aphis craccivora.</title>
        <authorList>
            <person name="Voronova N.V."/>
            <person name="Shulinski R.S."/>
            <person name="Bandarenka Y.V."/>
            <person name="Zhorov D.G."/>
            <person name="Warner D."/>
        </authorList>
    </citation>
    <scope>NUCLEOTIDE SEQUENCE [LARGE SCALE GENOMIC DNA]</scope>
    <source>
        <strain evidence="1">180601</strain>
        <tissue evidence="1">Whole Body</tissue>
    </source>
</reference>
<evidence type="ECO:0000313" key="1">
    <source>
        <dbReference type="EMBL" id="KAF0706444.1"/>
    </source>
</evidence>
<dbReference type="GO" id="GO:0003676">
    <property type="term" value="F:nucleic acid binding"/>
    <property type="evidence" value="ECO:0007669"/>
    <property type="project" value="InterPro"/>
</dbReference>
<dbReference type="InterPro" id="IPR052709">
    <property type="entry name" value="Transposase-MT_Hybrid"/>
</dbReference>